<name>A0A6V8MNQ8_9BACT</name>
<dbReference type="RefSeq" id="WP_183356463.1">
    <property type="nucleotide sequence ID" value="NZ_BLXX01000017.1"/>
</dbReference>
<organism evidence="1 2">
    <name type="scientific">Geomonas silvestris</name>
    <dbReference type="NCBI Taxonomy" id="2740184"/>
    <lineage>
        <taxon>Bacteria</taxon>
        <taxon>Pseudomonadati</taxon>
        <taxon>Thermodesulfobacteriota</taxon>
        <taxon>Desulfuromonadia</taxon>
        <taxon>Geobacterales</taxon>
        <taxon>Geobacteraceae</taxon>
        <taxon>Geomonas</taxon>
    </lineage>
</organism>
<dbReference type="AlphaFoldDB" id="A0A6V8MNQ8"/>
<dbReference type="EMBL" id="BLXX01000017">
    <property type="protein sequence ID" value="GFO61678.1"/>
    <property type="molecule type" value="Genomic_DNA"/>
</dbReference>
<gene>
    <name evidence="1" type="ORF">GMST_40030</name>
</gene>
<comment type="caution">
    <text evidence="1">The sequence shown here is derived from an EMBL/GenBank/DDBJ whole genome shotgun (WGS) entry which is preliminary data.</text>
</comment>
<accession>A0A6V8MNQ8</accession>
<keyword evidence="2" id="KW-1185">Reference proteome</keyword>
<reference evidence="2" key="1">
    <citation type="submission" date="2020-06" db="EMBL/GenBank/DDBJ databases">
        <title>Draft genomic sequence of Geomonas sp. Red330.</title>
        <authorList>
            <person name="Itoh H."/>
            <person name="Zhenxing X."/>
            <person name="Ushijima N."/>
            <person name="Masuda Y."/>
            <person name="Shiratori Y."/>
            <person name="Senoo K."/>
        </authorList>
    </citation>
    <scope>NUCLEOTIDE SEQUENCE [LARGE SCALE GENOMIC DNA]</scope>
    <source>
        <strain evidence="2">Red330</strain>
    </source>
</reference>
<sequence>MDKMLEAKLQQIKDYVQSEGITVRIERDSGLSLGNPGIYKDGLIKIFDRLPLELVPEAEAHELCHAILEYRGALGLGINNAFGGVSFSGKPSAAVVENFVKQMAELDFGGECDFDEEEEEKKDDYSDLSAKISNAIHHKVMMPLLYNDFGIVPHAYYALMQMWLDKTEIEIVNHDHGQIVNYTNGVFLYDISNVLPSESEKISNIAKLNPDAEKAYLASKAYLDRIDVSVSLTDQFKVVSEFLRVLDIEPERFVIYNFYHRE</sequence>
<evidence type="ECO:0000313" key="1">
    <source>
        <dbReference type="EMBL" id="GFO61678.1"/>
    </source>
</evidence>
<proteinExistence type="predicted"/>
<protein>
    <submittedName>
        <fullName evidence="1">Uncharacterized protein</fullName>
    </submittedName>
</protein>
<dbReference type="Proteomes" id="UP000556026">
    <property type="component" value="Unassembled WGS sequence"/>
</dbReference>
<evidence type="ECO:0000313" key="2">
    <source>
        <dbReference type="Proteomes" id="UP000556026"/>
    </source>
</evidence>